<dbReference type="CDD" id="cd16021">
    <property type="entry name" value="ALP_like"/>
    <property type="match status" value="1"/>
</dbReference>
<dbReference type="Pfam" id="PF00183">
    <property type="entry name" value="HSP90"/>
    <property type="match status" value="1"/>
</dbReference>
<comment type="subcellular location">
    <subcellularLocation>
        <location evidence="1">Cytoplasm</location>
        <location evidence="1">Perinuclear region</location>
    </subcellularLocation>
</comment>
<proteinExistence type="inferred from homology"/>
<evidence type="ECO:0000256" key="11">
    <source>
        <dbReference type="ARBA" id="ARBA00081400"/>
    </source>
</evidence>
<evidence type="ECO:0000313" key="15">
    <source>
        <dbReference type="WBParaSite" id="MBELARI_LOCUS12957"/>
    </source>
</evidence>
<dbReference type="InterPro" id="IPR020568">
    <property type="entry name" value="Ribosomal_Su5_D2-typ_SF"/>
</dbReference>
<evidence type="ECO:0000256" key="6">
    <source>
        <dbReference type="ARBA" id="ARBA00023016"/>
    </source>
</evidence>
<sequence length="1757" mass="202950">MTYARIYQGALSIFLHSILFDPSGTPTFLTSISSTMSDEQGTGETFAFQAEIAQLMSLIINTFYSNKEIFLRELVSNSSDALDKIRYQALTEPSELDSGKELFIKITPNKADKTLTIMDTGIGMTKADLVNNLGTIAKSGTKAFMEALQAGADISMIGQFGVGFYSAFLVADKVVVTSKNNDDDCHVWESSAGGSFIVTSVNDPELTRGTKIVLYMKEDQTEYLEERRIKEIIKKHSQFIGYPIKLVVEKEREKEVEDDEAEEKKDEEKEKKEGEVEDVGEDEDADKKDKKKKKIKEKYFEDEELNKTKPIWTRNPDDISNEEYAEFYKSLSNDWEDHLAVKHFSVEGQLEFRALLFVPQRAPFDLFENKKSKNSIKLYVRRVFIMENCEELMPEYLNFVKGVVDSEDLPLNISREMLQQSKILKVIRKNLVKKCMELFDEIAEDKDNFKKFYEQFGKNMKLGIHEDSTNRKKLAEYLRYASSSTEEVTSLKDYVSRMKENQNQIYYITGESRDSVSNSAFVERVRNRGFEVLYMIDPIDEYCVQQLKEYDGKKLVSVTKEGLELPESEEEKKKFEEDKVKYESLCKVIKDILEKKVEKVVVSNRLVNSPCCIVTSEYGWSANMERIMKAQALRDSATMGYMAAKKHLELNPDHAIIKTLRERVEADKSDKTVKDLVVLLFETALLSSGFTLEEPASHASRIYRMVKLGLDIGEEEEDHQVSSGTSQEVPKLEGADEDASRMEEVQPDKIAESSFGKHFVPENEPYIAPKWSNEEEKYFPCRDRVCVCGYFNGTVKDGECILPSGYTLKKAHRKEIRQLRDDERLEFEAAVNRLKRSGEYNRVSRVHKYSGVHSGPGFTLWHREFLKRFELLFRRAMRPEYGHYLGIPYWDSTLDSVIPDQRHTVMFTDELLGTTDKDNFVRTGPYANWTTMEGKDAIERTITHDNEGEFLSRARVDWIIDNDDYRAVLAATLPITTCPTYSTLDDRFLEYSHDYVHFFIGGDMSRSHSSSNDIVFCLHHSMIDNIFESFRQKKQNEIERETIYHKNDERCFPPWHNGDHVMPFLHPYTNLDALSNDYTKNMYEFAPRPTCGRREMDYFFFCHIYENEPICISKVKLGGDCSGFEGTPICYQGHCVKGRCLKNDPIKEQILKTYGYWLPENADLFDTCPLTVYDPFYKDIGMTIRYKNPLTGCNKKYSPMTKLEHGFLSIKKSNLSDFTCRARCYDYKHPTRSIPRNWTKIKETSPMKFDCDFVHAECIDAQEKILDSYLHTQIVENDKSTVTLSTNLPNGKMPDVYVIIIDSLSSTQARRTLPRTLSFLESQMGGMHMHHLNKVGENSRPNGFAILMNWRIQYIRRQAYGGTDLHTLYNRTMYCDTYHDDDFVIFREFEKIGYKTMYNDDYSSGNVFTWPNCKGFTKHEANHGFRPFIYAWGHHKPLQEHVNAKNCLEKFALQLQYISKFVNSYNGTNKFVLDWMTALSHDDPNDLFHADEAYESFFRTNQKKFENAFIFFMGDHGPRFGAVPRTKLGRRELKNPLLHMTVPKWLRSSEQLMSNLRENSLKLLTQYDVFATLVDILKYSPQSNYTDFSFIPMDESKINNGTSILRPLGPFSHRNCRNIPTDASYCLCEYRKEGISDSKLQKVMGNLLVNAINNEFIEKNLTALCRELELDKVIAANSYVPIEKTFLYEIVIKTKPGGGEFSSVLKSSNSIDFVLKGDILRINSYGKAGDCVANSFSEMRPLCLCFDYKPPPKKGKH</sequence>
<evidence type="ECO:0000256" key="4">
    <source>
        <dbReference type="ARBA" id="ARBA00022741"/>
    </source>
</evidence>
<feature type="compositionally biased region" description="Acidic residues" evidence="12">
    <location>
        <begin position="275"/>
        <end position="284"/>
    </location>
</feature>
<dbReference type="PANTHER" id="PTHR11528">
    <property type="entry name" value="HEAT SHOCK PROTEIN 90 FAMILY MEMBER"/>
    <property type="match status" value="1"/>
</dbReference>
<dbReference type="GO" id="GO:0005524">
    <property type="term" value="F:ATP binding"/>
    <property type="evidence" value="ECO:0007669"/>
    <property type="project" value="UniProtKB-KW"/>
</dbReference>
<dbReference type="HAMAP" id="MF_00505">
    <property type="entry name" value="HSP90"/>
    <property type="match status" value="1"/>
</dbReference>
<evidence type="ECO:0000256" key="9">
    <source>
        <dbReference type="ARBA" id="ARBA00065696"/>
    </source>
</evidence>
<evidence type="ECO:0000256" key="8">
    <source>
        <dbReference type="ARBA" id="ARBA00023306"/>
    </source>
</evidence>
<organism evidence="14 15">
    <name type="scientific">Mesorhabditis belari</name>
    <dbReference type="NCBI Taxonomy" id="2138241"/>
    <lineage>
        <taxon>Eukaryota</taxon>
        <taxon>Metazoa</taxon>
        <taxon>Ecdysozoa</taxon>
        <taxon>Nematoda</taxon>
        <taxon>Chromadorea</taxon>
        <taxon>Rhabditida</taxon>
        <taxon>Rhabditina</taxon>
        <taxon>Rhabditomorpha</taxon>
        <taxon>Rhabditoidea</taxon>
        <taxon>Rhabditidae</taxon>
        <taxon>Mesorhabditinae</taxon>
        <taxon>Mesorhabditis</taxon>
    </lineage>
</organism>
<dbReference type="InterPro" id="IPR004245">
    <property type="entry name" value="DUF229"/>
</dbReference>
<dbReference type="Gene3D" id="1.20.120.790">
    <property type="entry name" value="Heat shock protein 90, C-terminal domain"/>
    <property type="match status" value="1"/>
</dbReference>
<dbReference type="Gene3D" id="1.10.1280.10">
    <property type="entry name" value="Di-copper center containing domain from catechol oxidase"/>
    <property type="match status" value="1"/>
</dbReference>
<feature type="compositionally biased region" description="Basic and acidic residues" evidence="12">
    <location>
        <begin position="262"/>
        <end position="274"/>
    </location>
</feature>
<dbReference type="NCBIfam" id="NF003555">
    <property type="entry name" value="PRK05218.1"/>
    <property type="match status" value="1"/>
</dbReference>
<dbReference type="FunFam" id="3.30.230.80:FF:000001">
    <property type="entry name" value="Heat shock protein 90 alpha"/>
    <property type="match status" value="1"/>
</dbReference>
<protein>
    <recommendedName>
        <fullName evidence="10">Heat shock protein 90</fullName>
    </recommendedName>
    <alternativeName>
        <fullName evidence="11">Abnormal dauer formation protein 21</fullName>
    </alternativeName>
</protein>
<dbReference type="InterPro" id="IPR036890">
    <property type="entry name" value="HATPase_C_sf"/>
</dbReference>
<dbReference type="InterPro" id="IPR017850">
    <property type="entry name" value="Alkaline_phosphatase_core_sf"/>
</dbReference>
<dbReference type="SUPFAM" id="SSF54211">
    <property type="entry name" value="Ribosomal protein S5 domain 2-like"/>
    <property type="match status" value="1"/>
</dbReference>
<keyword evidence="4" id="KW-0547">Nucleotide-binding</keyword>
<keyword evidence="7" id="KW-0143">Chaperone</keyword>
<evidence type="ECO:0000256" key="5">
    <source>
        <dbReference type="ARBA" id="ARBA00022840"/>
    </source>
</evidence>
<keyword evidence="8" id="KW-0131">Cell cycle</keyword>
<dbReference type="InterPro" id="IPR002227">
    <property type="entry name" value="Tyrosinase_Cu-bd"/>
</dbReference>
<dbReference type="PRINTS" id="PR00775">
    <property type="entry name" value="HEATSHOCK90"/>
</dbReference>
<comment type="similarity">
    <text evidence="2">Belongs to the heat shock protein 90 family.</text>
</comment>
<dbReference type="SMART" id="SM00387">
    <property type="entry name" value="HATPase_c"/>
    <property type="match status" value="1"/>
</dbReference>
<evidence type="ECO:0000256" key="3">
    <source>
        <dbReference type="ARBA" id="ARBA00022490"/>
    </source>
</evidence>
<dbReference type="Gene3D" id="3.30.230.80">
    <property type="match status" value="1"/>
</dbReference>
<dbReference type="GO" id="GO:0051082">
    <property type="term" value="F:unfolded protein binding"/>
    <property type="evidence" value="ECO:0007669"/>
    <property type="project" value="InterPro"/>
</dbReference>
<dbReference type="Pfam" id="PF00264">
    <property type="entry name" value="Tyrosinase"/>
    <property type="match status" value="1"/>
</dbReference>
<dbReference type="PROSITE" id="PS00497">
    <property type="entry name" value="TYROSINASE_1"/>
    <property type="match status" value="1"/>
</dbReference>
<evidence type="ECO:0000256" key="2">
    <source>
        <dbReference type="ARBA" id="ARBA00008239"/>
    </source>
</evidence>
<dbReference type="PRINTS" id="PR00092">
    <property type="entry name" value="TYROSINASE"/>
</dbReference>
<dbReference type="InterPro" id="IPR019805">
    <property type="entry name" value="Heat_shock_protein_90_CS"/>
</dbReference>
<evidence type="ECO:0000256" key="1">
    <source>
        <dbReference type="ARBA" id="ARBA00004556"/>
    </source>
</evidence>
<dbReference type="Proteomes" id="UP000887575">
    <property type="component" value="Unassembled WGS sequence"/>
</dbReference>
<dbReference type="WBParaSite" id="MBELARI_LOCUS12957">
    <property type="protein sequence ID" value="MBELARI_LOCUS12957"/>
    <property type="gene ID" value="MBELARI_LOCUS12957"/>
</dbReference>
<dbReference type="SUPFAM" id="SSF48056">
    <property type="entry name" value="Di-copper centre-containing domain"/>
    <property type="match status" value="1"/>
</dbReference>
<evidence type="ECO:0000256" key="12">
    <source>
        <dbReference type="SAM" id="MobiDB-lite"/>
    </source>
</evidence>
<dbReference type="SUPFAM" id="SSF53649">
    <property type="entry name" value="Alkaline phosphatase-like"/>
    <property type="match status" value="1"/>
</dbReference>
<evidence type="ECO:0000256" key="7">
    <source>
        <dbReference type="ARBA" id="ARBA00023186"/>
    </source>
</evidence>
<dbReference type="InterPro" id="IPR003594">
    <property type="entry name" value="HATPase_dom"/>
</dbReference>
<dbReference type="GO" id="GO:0140662">
    <property type="term" value="F:ATP-dependent protein folding chaperone"/>
    <property type="evidence" value="ECO:0007669"/>
    <property type="project" value="InterPro"/>
</dbReference>
<feature type="region of interest" description="Disordered" evidence="12">
    <location>
        <begin position="253"/>
        <end position="288"/>
    </location>
</feature>
<evidence type="ECO:0000313" key="14">
    <source>
        <dbReference type="Proteomes" id="UP000887575"/>
    </source>
</evidence>
<keyword evidence="6" id="KW-0346">Stress response</keyword>
<dbReference type="Gene3D" id="3.30.565.10">
    <property type="entry name" value="Histidine kinase-like ATPase, C-terminal domain"/>
    <property type="match status" value="1"/>
</dbReference>
<dbReference type="CDD" id="cd16927">
    <property type="entry name" value="HATPase_Hsp90-like"/>
    <property type="match status" value="1"/>
</dbReference>
<dbReference type="FunFam" id="3.40.50.11260:FF:000001">
    <property type="entry name" value="Heat shock protein 90 alpha"/>
    <property type="match status" value="1"/>
</dbReference>
<dbReference type="GO" id="GO:0048471">
    <property type="term" value="C:perinuclear region of cytoplasm"/>
    <property type="evidence" value="ECO:0007669"/>
    <property type="project" value="UniProtKB-SubCell"/>
</dbReference>
<dbReference type="GO" id="GO:0016491">
    <property type="term" value="F:oxidoreductase activity"/>
    <property type="evidence" value="ECO:0007669"/>
    <property type="project" value="InterPro"/>
</dbReference>
<dbReference type="Gene3D" id="3.40.720.10">
    <property type="entry name" value="Alkaline Phosphatase, subunit A"/>
    <property type="match status" value="1"/>
</dbReference>
<dbReference type="GO" id="GO:0101031">
    <property type="term" value="C:protein folding chaperone complex"/>
    <property type="evidence" value="ECO:0007669"/>
    <property type="project" value="UniProtKB-ARBA"/>
</dbReference>
<keyword evidence="14" id="KW-1185">Reference proteome</keyword>
<dbReference type="InterPro" id="IPR020575">
    <property type="entry name" value="Hsp90_N"/>
</dbReference>
<dbReference type="InterPro" id="IPR037196">
    <property type="entry name" value="HSP90_C"/>
</dbReference>
<reference evidence="15" key="1">
    <citation type="submission" date="2024-02" db="UniProtKB">
        <authorList>
            <consortium name="WormBaseParasite"/>
        </authorList>
    </citation>
    <scope>IDENTIFICATION</scope>
</reference>
<dbReference type="FunFam" id="1.20.120.790:FF:000001">
    <property type="entry name" value="Heat shock protein 90 alpha"/>
    <property type="match status" value="1"/>
</dbReference>
<evidence type="ECO:0000256" key="10">
    <source>
        <dbReference type="ARBA" id="ARBA00070817"/>
    </source>
</evidence>
<name>A0AAF3J2Z3_9BILA</name>
<comment type="subunit">
    <text evidence="9">Homodimer. Interacts (via TPR repeat-binding and central region) with pph-5 (via phosphatase domain); the interaction promotes pph-5 phosphatase activity. Interacts (via central region) with co-chaperone cdc-37 (via N-terminus); the interaction inhibits daf-21 ATPase activity.</text>
</comment>
<dbReference type="SUPFAM" id="SSF55874">
    <property type="entry name" value="ATPase domain of HSP90 chaperone/DNA topoisomerase II/histidine kinase"/>
    <property type="match status" value="1"/>
</dbReference>
<dbReference type="GO" id="GO:0016887">
    <property type="term" value="F:ATP hydrolysis activity"/>
    <property type="evidence" value="ECO:0007669"/>
    <property type="project" value="InterPro"/>
</dbReference>
<dbReference type="SUPFAM" id="SSF110942">
    <property type="entry name" value="HSP90 C-terminal domain"/>
    <property type="match status" value="1"/>
</dbReference>
<keyword evidence="5" id="KW-0067">ATP-binding</keyword>
<dbReference type="InterPro" id="IPR008922">
    <property type="entry name" value="Di-copper_centre_dom_sf"/>
</dbReference>
<dbReference type="Pfam" id="PF02995">
    <property type="entry name" value="DUF229"/>
    <property type="match status" value="1"/>
</dbReference>
<dbReference type="PROSITE" id="PS00298">
    <property type="entry name" value="HSP90"/>
    <property type="match status" value="1"/>
</dbReference>
<dbReference type="Gene3D" id="3.40.50.11260">
    <property type="match status" value="1"/>
</dbReference>
<feature type="domain" description="Tyrosinase copper-binding" evidence="13">
    <location>
        <begin position="853"/>
        <end position="870"/>
    </location>
</feature>
<dbReference type="FunFam" id="3.30.565.10:FF:000001">
    <property type="entry name" value="Heat shock protein HSP 90-alpha"/>
    <property type="match status" value="1"/>
</dbReference>
<dbReference type="InterPro" id="IPR001404">
    <property type="entry name" value="Hsp90_fam"/>
</dbReference>
<dbReference type="Pfam" id="PF13589">
    <property type="entry name" value="HATPase_c_3"/>
    <property type="match status" value="1"/>
</dbReference>
<evidence type="ECO:0000259" key="13">
    <source>
        <dbReference type="PROSITE" id="PS00497"/>
    </source>
</evidence>
<accession>A0AAF3J2Z3</accession>
<keyword evidence="3" id="KW-0963">Cytoplasm</keyword>